<feature type="transmembrane region" description="Helical" evidence="3">
    <location>
        <begin position="6"/>
        <end position="24"/>
    </location>
</feature>
<keyword evidence="3" id="KW-0812">Transmembrane</keyword>
<dbReference type="GO" id="GO:0004252">
    <property type="term" value="F:serine-type endopeptidase activity"/>
    <property type="evidence" value="ECO:0007669"/>
    <property type="project" value="InterPro"/>
</dbReference>
<keyword evidence="6" id="KW-1185">Reference proteome</keyword>
<gene>
    <name evidence="5" type="ORF">GCM10010918_03370</name>
</gene>
<dbReference type="SUPFAM" id="SSF51306">
    <property type="entry name" value="LexA/Signal peptidase"/>
    <property type="match status" value="1"/>
</dbReference>
<keyword evidence="3" id="KW-1133">Transmembrane helix</keyword>
<dbReference type="Pfam" id="PF10502">
    <property type="entry name" value="Peptidase_S26"/>
    <property type="match status" value="1"/>
</dbReference>
<dbReference type="EMBL" id="BMHY01000001">
    <property type="protein sequence ID" value="GGG53906.1"/>
    <property type="molecule type" value="Genomic_DNA"/>
</dbReference>
<feature type="domain" description="Peptidase S26" evidence="4">
    <location>
        <begin position="64"/>
        <end position="213"/>
    </location>
</feature>
<evidence type="ECO:0000313" key="5">
    <source>
        <dbReference type="EMBL" id="GGG53906.1"/>
    </source>
</evidence>
<dbReference type="InterPro" id="IPR000223">
    <property type="entry name" value="Pept_S26A_signal_pept_1"/>
</dbReference>
<dbReference type="NCBIfam" id="TIGR02227">
    <property type="entry name" value="sigpep_I_bact"/>
    <property type="match status" value="1"/>
</dbReference>
<dbReference type="InterPro" id="IPR036286">
    <property type="entry name" value="LexA/Signal_pep-like_sf"/>
</dbReference>
<evidence type="ECO:0000256" key="1">
    <source>
        <dbReference type="ARBA" id="ARBA00004401"/>
    </source>
</evidence>
<sequence>MKILFIYTRAIFIIFIVSVIVAGCQKEQEKVEFEYPVYTELKEGMYLITYDYDSMALSKTEYISFDNGDLVIDPNYYQTHDLKRGDVIYFETPADFKSHHPENNIARIIALPDEKLRIKKGQIYINNEKLKTFYGKSLAGGLHKKEFLKMIKKAPGTKCEKECLNTFKSTFDFSLKKTLIPNHAIYVIGDNWSRSYDSRLFGTLPEINILGKVMGYAKP</sequence>
<comment type="similarity">
    <text evidence="2 3">Belongs to the peptidase S26 family.</text>
</comment>
<name>A0A917GR14_9BACL</name>
<dbReference type="EC" id="3.4.21.89" evidence="3"/>
<dbReference type="InterPro" id="IPR019533">
    <property type="entry name" value="Peptidase_S26"/>
</dbReference>
<dbReference type="GO" id="GO:0009003">
    <property type="term" value="F:signal peptidase activity"/>
    <property type="evidence" value="ECO:0007669"/>
    <property type="project" value="UniProtKB-EC"/>
</dbReference>
<proteinExistence type="inferred from homology"/>
<evidence type="ECO:0000256" key="2">
    <source>
        <dbReference type="ARBA" id="ARBA00009370"/>
    </source>
</evidence>
<dbReference type="GO" id="GO:0005886">
    <property type="term" value="C:plasma membrane"/>
    <property type="evidence" value="ECO:0007669"/>
    <property type="project" value="UniProtKB-SubCell"/>
</dbReference>
<keyword evidence="3" id="KW-0378">Hydrolase</keyword>
<comment type="subcellular location">
    <subcellularLocation>
        <location evidence="1">Cell membrane</location>
        <topology evidence="1">Single-pass type II membrane protein</topology>
    </subcellularLocation>
    <subcellularLocation>
        <location evidence="3">Membrane</location>
        <topology evidence="3">Single-pass type II membrane protein</topology>
    </subcellularLocation>
</comment>
<dbReference type="PANTHER" id="PTHR43390">
    <property type="entry name" value="SIGNAL PEPTIDASE I"/>
    <property type="match status" value="1"/>
</dbReference>
<dbReference type="Gene3D" id="2.10.109.10">
    <property type="entry name" value="Umud Fragment, subunit A"/>
    <property type="match status" value="1"/>
</dbReference>
<dbReference type="GO" id="GO:0006465">
    <property type="term" value="P:signal peptide processing"/>
    <property type="evidence" value="ECO:0007669"/>
    <property type="project" value="InterPro"/>
</dbReference>
<accession>A0A917GR14</accession>
<comment type="catalytic activity">
    <reaction evidence="3">
        <text>Cleavage of hydrophobic, N-terminal signal or leader sequences from secreted and periplasmic proteins.</text>
        <dbReference type="EC" id="3.4.21.89"/>
    </reaction>
</comment>
<evidence type="ECO:0000259" key="4">
    <source>
        <dbReference type="Pfam" id="PF10502"/>
    </source>
</evidence>
<dbReference type="CDD" id="cd06530">
    <property type="entry name" value="S26_SPase_I"/>
    <property type="match status" value="1"/>
</dbReference>
<dbReference type="AlphaFoldDB" id="A0A917GR14"/>
<dbReference type="PROSITE" id="PS51257">
    <property type="entry name" value="PROKAR_LIPOPROTEIN"/>
    <property type="match status" value="1"/>
</dbReference>
<evidence type="ECO:0000313" key="6">
    <source>
        <dbReference type="Proteomes" id="UP000600247"/>
    </source>
</evidence>
<dbReference type="Proteomes" id="UP000600247">
    <property type="component" value="Unassembled WGS sequence"/>
</dbReference>
<reference evidence="5 6" key="1">
    <citation type="journal article" date="2014" name="Int. J. Syst. Evol. Microbiol.">
        <title>Complete genome sequence of Corynebacterium casei LMG S-19264T (=DSM 44701T), isolated from a smear-ripened cheese.</title>
        <authorList>
            <consortium name="US DOE Joint Genome Institute (JGI-PGF)"/>
            <person name="Walter F."/>
            <person name="Albersmeier A."/>
            <person name="Kalinowski J."/>
            <person name="Ruckert C."/>
        </authorList>
    </citation>
    <scope>NUCLEOTIDE SEQUENCE [LARGE SCALE GENOMIC DNA]</scope>
    <source>
        <strain evidence="5 6">CGMCC 1.15286</strain>
    </source>
</reference>
<comment type="caution">
    <text evidence="5">The sequence shown here is derived from an EMBL/GenBank/DDBJ whole genome shotgun (WGS) entry which is preliminary data.</text>
</comment>
<dbReference type="PANTHER" id="PTHR43390:SF1">
    <property type="entry name" value="CHLOROPLAST PROCESSING PEPTIDASE"/>
    <property type="match status" value="1"/>
</dbReference>
<keyword evidence="3" id="KW-0472">Membrane</keyword>
<protein>
    <recommendedName>
        <fullName evidence="3">Signal peptidase I</fullName>
        <ecNumber evidence="3">3.4.21.89</ecNumber>
    </recommendedName>
</protein>
<evidence type="ECO:0000256" key="3">
    <source>
        <dbReference type="RuleBase" id="RU362042"/>
    </source>
</evidence>
<organism evidence="5 6">
    <name type="scientific">Paenibacillus radicis</name>
    <name type="common">ex Gao et al. 2016</name>
    <dbReference type="NCBI Taxonomy" id="1737354"/>
    <lineage>
        <taxon>Bacteria</taxon>
        <taxon>Bacillati</taxon>
        <taxon>Bacillota</taxon>
        <taxon>Bacilli</taxon>
        <taxon>Bacillales</taxon>
        <taxon>Paenibacillaceae</taxon>
        <taxon>Paenibacillus</taxon>
    </lineage>
</organism>
<keyword evidence="3" id="KW-0645">Protease</keyword>